<dbReference type="AlphaFoldDB" id="A0A6L2LMR1"/>
<dbReference type="EMBL" id="BKCJ010004506">
    <property type="protein sequence ID" value="GEU61455.1"/>
    <property type="molecule type" value="Genomic_DNA"/>
</dbReference>
<name>A0A6L2LMR1_TANCI</name>
<accession>A0A6L2LMR1</accession>
<gene>
    <name evidence="1" type="ORF">Tci_033433</name>
</gene>
<organism evidence="1">
    <name type="scientific">Tanacetum cinerariifolium</name>
    <name type="common">Dalmatian daisy</name>
    <name type="synonym">Chrysanthemum cinerariifolium</name>
    <dbReference type="NCBI Taxonomy" id="118510"/>
    <lineage>
        <taxon>Eukaryota</taxon>
        <taxon>Viridiplantae</taxon>
        <taxon>Streptophyta</taxon>
        <taxon>Embryophyta</taxon>
        <taxon>Tracheophyta</taxon>
        <taxon>Spermatophyta</taxon>
        <taxon>Magnoliopsida</taxon>
        <taxon>eudicotyledons</taxon>
        <taxon>Gunneridae</taxon>
        <taxon>Pentapetalae</taxon>
        <taxon>asterids</taxon>
        <taxon>campanulids</taxon>
        <taxon>Asterales</taxon>
        <taxon>Asteraceae</taxon>
        <taxon>Asteroideae</taxon>
        <taxon>Anthemideae</taxon>
        <taxon>Anthemidinae</taxon>
        <taxon>Tanacetum</taxon>
    </lineage>
</organism>
<comment type="caution">
    <text evidence="1">The sequence shown here is derived from an EMBL/GenBank/DDBJ whole genome shotgun (WGS) entry which is preliminary data.</text>
</comment>
<protein>
    <recommendedName>
        <fullName evidence="2">Integrase, catalytic region, zinc finger, CCHC-type, peptidase aspartic, catalytic</fullName>
    </recommendedName>
</protein>
<reference evidence="1" key="1">
    <citation type="journal article" date="2019" name="Sci. Rep.">
        <title>Draft genome of Tanacetum cinerariifolium, the natural source of mosquito coil.</title>
        <authorList>
            <person name="Yamashiro T."/>
            <person name="Shiraishi A."/>
            <person name="Satake H."/>
            <person name="Nakayama K."/>
        </authorList>
    </citation>
    <scope>NUCLEOTIDE SEQUENCE</scope>
</reference>
<proteinExistence type="predicted"/>
<evidence type="ECO:0000313" key="1">
    <source>
        <dbReference type="EMBL" id="GEU61455.1"/>
    </source>
</evidence>
<sequence length="189" mass="21120">MSTFAEYMIVAGAENYPPMLDKTMYNSWQSRMLLYLKGKKNGRMMLISIQSGSLVYPTIEEKSQVRDKKVLMVWELREMLQVQGETIRLVNQGLLSVITTRANGIWQGGVLSQKGQGILHDPRISDGQAIQKTIPQNAAFQIDDLDAYDSDCDDISSAKEVLMANLSSYNSDVLSKTQDMIVQDTNSSA</sequence>
<evidence type="ECO:0008006" key="2">
    <source>
        <dbReference type="Google" id="ProtNLM"/>
    </source>
</evidence>